<comment type="caution">
    <text evidence="1">The sequence shown here is derived from an EMBL/GenBank/DDBJ whole genome shotgun (WGS) entry which is preliminary data.</text>
</comment>
<sequence>MRASANTQVPSSFSASPSSWPFLRLSLPPSHVLRRLEAPPDTCGASRHNQVAAAIEYFKLSCIGEVVATLI</sequence>
<name>A0A4V2G1L1_9BACT</name>
<accession>A0A4V2G1L1</accession>
<dbReference type="EMBL" id="SHKW01000007">
    <property type="protein sequence ID" value="RZU29626.1"/>
    <property type="molecule type" value="Genomic_DNA"/>
</dbReference>
<evidence type="ECO:0000313" key="2">
    <source>
        <dbReference type="Proteomes" id="UP000292958"/>
    </source>
</evidence>
<evidence type="ECO:0000313" key="1">
    <source>
        <dbReference type="EMBL" id="RZU29626.1"/>
    </source>
</evidence>
<protein>
    <submittedName>
        <fullName evidence="1">Uncharacterized protein</fullName>
    </submittedName>
</protein>
<organism evidence="1 2">
    <name type="scientific">Edaphobacter modestus</name>
    <dbReference type="NCBI Taxonomy" id="388466"/>
    <lineage>
        <taxon>Bacteria</taxon>
        <taxon>Pseudomonadati</taxon>
        <taxon>Acidobacteriota</taxon>
        <taxon>Terriglobia</taxon>
        <taxon>Terriglobales</taxon>
        <taxon>Acidobacteriaceae</taxon>
        <taxon>Edaphobacter</taxon>
    </lineage>
</organism>
<dbReference type="Proteomes" id="UP000292958">
    <property type="component" value="Unassembled WGS sequence"/>
</dbReference>
<dbReference type="AlphaFoldDB" id="A0A4V2G1L1"/>
<gene>
    <name evidence="1" type="ORF">BDD14_6220</name>
</gene>
<reference evidence="1 2" key="1">
    <citation type="submission" date="2019-02" db="EMBL/GenBank/DDBJ databases">
        <title>Genomic Encyclopedia of Archaeal and Bacterial Type Strains, Phase II (KMG-II): from individual species to whole genera.</title>
        <authorList>
            <person name="Goeker M."/>
        </authorList>
    </citation>
    <scope>NUCLEOTIDE SEQUENCE [LARGE SCALE GENOMIC DNA]</scope>
    <source>
        <strain evidence="1 2">DSM 18101</strain>
    </source>
</reference>
<proteinExistence type="predicted"/>
<keyword evidence="2" id="KW-1185">Reference proteome</keyword>